<evidence type="ECO:0008006" key="7">
    <source>
        <dbReference type="Google" id="ProtNLM"/>
    </source>
</evidence>
<keyword evidence="4" id="KW-0472">Membrane</keyword>
<evidence type="ECO:0000256" key="5">
    <source>
        <dbReference type="SAM" id="Coils"/>
    </source>
</evidence>
<evidence type="ECO:0000256" key="3">
    <source>
        <dbReference type="ARBA" id="ARBA00022737"/>
    </source>
</evidence>
<keyword evidence="3" id="KW-0677">Repeat</keyword>
<comment type="subcellular location">
    <subcellularLocation>
        <location evidence="1">Endomembrane system</location>
    </subcellularLocation>
</comment>
<feature type="coiled-coil region" evidence="5">
    <location>
        <begin position="251"/>
        <end position="278"/>
    </location>
</feature>
<accession>A0A8C4MIB5</accession>
<reference evidence="6" key="1">
    <citation type="submission" date="2023-03" db="UniProtKB">
        <authorList>
            <consortium name="Ensembl"/>
        </authorList>
    </citation>
    <scope>IDENTIFICATION</scope>
</reference>
<dbReference type="Gene3D" id="1.20.58.60">
    <property type="match status" value="1"/>
</dbReference>
<keyword evidence="5" id="KW-0175">Coiled coil</keyword>
<name>A0A8C4MIB5_EQUAS</name>
<evidence type="ECO:0000313" key="6">
    <source>
        <dbReference type="Ensembl" id="ENSEASP00005027673.1"/>
    </source>
</evidence>
<feature type="coiled-coil region" evidence="5">
    <location>
        <begin position="183"/>
        <end position="217"/>
    </location>
</feature>
<dbReference type="PANTHER" id="PTHR14514:SF3">
    <property type="entry name" value="NESPRIN-1"/>
    <property type="match status" value="1"/>
</dbReference>
<dbReference type="PANTHER" id="PTHR14514">
    <property type="entry name" value="PKA ANCHORING PROTEIN"/>
    <property type="match status" value="1"/>
</dbReference>
<protein>
    <recommendedName>
        <fullName evidence="7">Nesprin-1</fullName>
    </recommendedName>
</protein>
<evidence type="ECO:0000256" key="2">
    <source>
        <dbReference type="ARBA" id="ARBA00022553"/>
    </source>
</evidence>
<dbReference type="AlphaFoldDB" id="A0A8C4MIB5"/>
<dbReference type="SUPFAM" id="SSF46966">
    <property type="entry name" value="Spectrin repeat"/>
    <property type="match status" value="2"/>
</dbReference>
<evidence type="ECO:0000256" key="4">
    <source>
        <dbReference type="ARBA" id="ARBA00023136"/>
    </source>
</evidence>
<evidence type="ECO:0000256" key="1">
    <source>
        <dbReference type="ARBA" id="ARBA00004308"/>
    </source>
</evidence>
<organism evidence="6">
    <name type="scientific">Equus asinus asinus</name>
    <dbReference type="NCBI Taxonomy" id="83772"/>
    <lineage>
        <taxon>Eukaryota</taxon>
        <taxon>Metazoa</taxon>
        <taxon>Chordata</taxon>
        <taxon>Craniata</taxon>
        <taxon>Vertebrata</taxon>
        <taxon>Euteleostomi</taxon>
        <taxon>Mammalia</taxon>
        <taxon>Eutheria</taxon>
        <taxon>Laurasiatheria</taxon>
        <taxon>Perissodactyla</taxon>
        <taxon>Equidae</taxon>
        <taxon>Equus</taxon>
    </lineage>
</organism>
<dbReference type="OMA" id="QYNIMQA"/>
<feature type="coiled-coil region" evidence="5">
    <location>
        <begin position="129"/>
        <end position="156"/>
    </location>
</feature>
<dbReference type="Ensembl" id="ENSEAST00005030051.1">
    <property type="protein sequence ID" value="ENSEASP00005027673.1"/>
    <property type="gene ID" value="ENSEASG00005018829.1"/>
</dbReference>
<keyword evidence="2" id="KW-0597">Phosphoprotein</keyword>
<proteinExistence type="predicted"/>
<sequence length="364" mass="41578">MSEQKNKYLGLYTILPSELSLQLAEVALDLGTIHDQIQDKVKEVEQDKATSQEFSQQIQKIAKDLTTILTQLRAKTDNLVQATTEQKVLGEELNGYNVKLMELDEAVQKFSEHNGQLGKPLAKKIGKLSELHQQTIRQAESRLSQLSQAASHLEEYNETLELILKWIDKAKILVHGKIAWNSANQLREQYISHQTMLEESEEIHNDLEAMTEKLQCLASVYYTEKMSQQVAELGRETEELRQVIKIRLQNLHDAAKDMRKFETELKNLQFALEQAQTTLTSPEVGRLSLKEQLSHRQHLLSEMESLKPKVHAVQICQSALRIPEDVVTNLPLCHAALHLQEEASRLQHTAIQQYNIMQAPCGHQ</sequence>